<proteinExistence type="predicted"/>
<dbReference type="Gene3D" id="1.10.230.10">
    <property type="entry name" value="Cytochrome P450-Terp, domain 2"/>
    <property type="match status" value="1"/>
</dbReference>
<dbReference type="PANTHER" id="PTHR11739">
    <property type="entry name" value="CITRATE SYNTHASE"/>
    <property type="match status" value="1"/>
</dbReference>
<dbReference type="OrthoDB" id="9800864at2"/>
<dbReference type="AlphaFoldDB" id="A0A4Q1JM20"/>
<sequence length="117" mass="13152">MFRHFYTISNVNFGEVNCAASPCFKIAKKLFSVVPDILMHYKEGKVANPWPNVDAMSGSLLHHYGVNEFDFYTVLFGVSRVMGFCAQNILAQGLGQPIIRPKSVTNKWVLERLKAKG</sequence>
<dbReference type="PANTHER" id="PTHR11739:SF8">
    <property type="entry name" value="CITRATE SYNTHASE, MITOCHONDRIAL"/>
    <property type="match status" value="1"/>
</dbReference>
<evidence type="ECO:0000256" key="1">
    <source>
        <dbReference type="ARBA" id="ARBA00004751"/>
    </source>
</evidence>
<comment type="pathway">
    <text evidence="1">Carbohydrate metabolism; tricarboxylic acid cycle; isocitrate from oxaloacetate: step 1/2.</text>
</comment>
<comment type="caution">
    <text evidence="3">The sequence shown here is derived from an EMBL/GenBank/DDBJ whole genome shotgun (WGS) entry which is preliminary data.</text>
</comment>
<accession>A0A4Q1JM20</accession>
<protein>
    <recommendedName>
        <fullName evidence="2">citrate synthase (unknown stereospecificity)</fullName>
        <ecNumber evidence="2">2.3.3.16</ecNumber>
    </recommendedName>
</protein>
<dbReference type="InterPro" id="IPR002020">
    <property type="entry name" value="Citrate_synthase"/>
</dbReference>
<dbReference type="InterPro" id="IPR036969">
    <property type="entry name" value="Citrate_synthase_sf"/>
</dbReference>
<dbReference type="InterPro" id="IPR016143">
    <property type="entry name" value="Citrate_synth-like_sm_a-sub"/>
</dbReference>
<keyword evidence="4" id="KW-1185">Reference proteome</keyword>
<dbReference type="Gene3D" id="1.10.580.10">
    <property type="entry name" value="Citrate Synthase, domain 1"/>
    <property type="match status" value="1"/>
</dbReference>
<dbReference type="GO" id="GO:0006099">
    <property type="term" value="P:tricarboxylic acid cycle"/>
    <property type="evidence" value="ECO:0007669"/>
    <property type="project" value="UniProtKB-UniPathway"/>
</dbReference>
<reference evidence="3 4" key="1">
    <citation type="submission" date="2019-01" db="EMBL/GenBank/DDBJ databases">
        <title>Ancylomarina salipaludis sp. nov., isolated from a salt marsh.</title>
        <authorList>
            <person name="Yoon J.-H."/>
        </authorList>
    </citation>
    <scope>NUCLEOTIDE SEQUENCE [LARGE SCALE GENOMIC DNA]</scope>
    <source>
        <strain evidence="3 4">SHSM-M15</strain>
    </source>
</reference>
<evidence type="ECO:0000256" key="2">
    <source>
        <dbReference type="ARBA" id="ARBA00012972"/>
    </source>
</evidence>
<dbReference type="PRINTS" id="PR00143">
    <property type="entry name" value="CITRTSNTHASE"/>
</dbReference>
<evidence type="ECO:0000313" key="4">
    <source>
        <dbReference type="Proteomes" id="UP000289703"/>
    </source>
</evidence>
<dbReference type="SUPFAM" id="SSF48256">
    <property type="entry name" value="Citrate synthase"/>
    <property type="match status" value="1"/>
</dbReference>
<organism evidence="3 4">
    <name type="scientific">Ancylomarina salipaludis</name>
    <dbReference type="NCBI Taxonomy" id="2501299"/>
    <lineage>
        <taxon>Bacteria</taxon>
        <taxon>Pseudomonadati</taxon>
        <taxon>Bacteroidota</taxon>
        <taxon>Bacteroidia</taxon>
        <taxon>Marinilabiliales</taxon>
        <taxon>Marinifilaceae</taxon>
        <taxon>Ancylomarina</taxon>
    </lineage>
</organism>
<dbReference type="EMBL" id="SAXA01000005">
    <property type="protein sequence ID" value="RXQ95589.1"/>
    <property type="molecule type" value="Genomic_DNA"/>
</dbReference>
<dbReference type="InterPro" id="IPR016142">
    <property type="entry name" value="Citrate_synth-like_lrg_a-sub"/>
</dbReference>
<dbReference type="GO" id="GO:0036440">
    <property type="term" value="F:citrate synthase activity"/>
    <property type="evidence" value="ECO:0007669"/>
    <property type="project" value="UniProtKB-EC"/>
</dbReference>
<dbReference type="Proteomes" id="UP000289703">
    <property type="component" value="Unassembled WGS sequence"/>
</dbReference>
<dbReference type="UniPathway" id="UPA00223"/>
<name>A0A4Q1JM20_9BACT</name>
<gene>
    <name evidence="3" type="ORF">EO244_06915</name>
</gene>
<dbReference type="GO" id="GO:0005975">
    <property type="term" value="P:carbohydrate metabolic process"/>
    <property type="evidence" value="ECO:0007669"/>
    <property type="project" value="TreeGrafter"/>
</dbReference>
<evidence type="ECO:0000313" key="3">
    <source>
        <dbReference type="EMBL" id="RXQ95589.1"/>
    </source>
</evidence>
<dbReference type="Pfam" id="PF00285">
    <property type="entry name" value="Citrate_synt"/>
    <property type="match status" value="1"/>
</dbReference>
<dbReference type="EC" id="2.3.3.16" evidence="2"/>